<comment type="caution">
    <text evidence="2">The sequence shown here is derived from an EMBL/GenBank/DDBJ whole genome shotgun (WGS) entry which is preliminary data.</text>
</comment>
<evidence type="ECO:0000313" key="2">
    <source>
        <dbReference type="EMBL" id="KAK2854321.1"/>
    </source>
</evidence>
<evidence type="ECO:0000313" key="3">
    <source>
        <dbReference type="Proteomes" id="UP001187415"/>
    </source>
</evidence>
<organism evidence="2 3">
    <name type="scientific">Channa striata</name>
    <name type="common">Snakehead murrel</name>
    <name type="synonym">Ophicephalus striatus</name>
    <dbReference type="NCBI Taxonomy" id="64152"/>
    <lineage>
        <taxon>Eukaryota</taxon>
        <taxon>Metazoa</taxon>
        <taxon>Chordata</taxon>
        <taxon>Craniata</taxon>
        <taxon>Vertebrata</taxon>
        <taxon>Euteleostomi</taxon>
        <taxon>Actinopterygii</taxon>
        <taxon>Neopterygii</taxon>
        <taxon>Teleostei</taxon>
        <taxon>Neoteleostei</taxon>
        <taxon>Acanthomorphata</taxon>
        <taxon>Anabantaria</taxon>
        <taxon>Anabantiformes</taxon>
        <taxon>Channoidei</taxon>
        <taxon>Channidae</taxon>
        <taxon>Channa</taxon>
    </lineage>
</organism>
<feature type="region of interest" description="Disordered" evidence="1">
    <location>
        <begin position="21"/>
        <end position="55"/>
    </location>
</feature>
<protein>
    <submittedName>
        <fullName evidence="2">Uncharacterized protein</fullName>
    </submittedName>
</protein>
<reference evidence="2" key="1">
    <citation type="submission" date="2023-07" db="EMBL/GenBank/DDBJ databases">
        <title>Chromosome-level Genome Assembly of Striped Snakehead (Channa striata).</title>
        <authorList>
            <person name="Liu H."/>
        </authorList>
    </citation>
    <scope>NUCLEOTIDE SEQUENCE</scope>
    <source>
        <strain evidence="2">Gz</strain>
        <tissue evidence="2">Muscle</tissue>
    </source>
</reference>
<feature type="region of interest" description="Disordered" evidence="1">
    <location>
        <begin position="68"/>
        <end position="118"/>
    </location>
</feature>
<accession>A0AA88NDU5</accession>
<evidence type="ECO:0000256" key="1">
    <source>
        <dbReference type="SAM" id="MobiDB-lite"/>
    </source>
</evidence>
<feature type="compositionally biased region" description="Basic and acidic residues" evidence="1">
    <location>
        <begin position="89"/>
        <end position="103"/>
    </location>
</feature>
<sequence length="180" mass="19570">MGFREPLVSLYEVCEASGEMSSSDWSCTDAASPMSRQPERPSVHGLSGSDEKITAPKLLLRVRRSTITDSVQQSADEENTETSTRCSVQRKETSRREVLKPEGGRSATFSSELPYGASGSEAHLDAAVTLPWRSGGQQRTGDTCSVDIELMGEPSATRRRDGKTSSSSSLEVEDEMKSYP</sequence>
<feature type="region of interest" description="Disordered" evidence="1">
    <location>
        <begin position="130"/>
        <end position="180"/>
    </location>
</feature>
<keyword evidence="3" id="KW-1185">Reference proteome</keyword>
<dbReference type="AlphaFoldDB" id="A0AA88NDU5"/>
<dbReference type="Proteomes" id="UP001187415">
    <property type="component" value="Unassembled WGS sequence"/>
</dbReference>
<name>A0AA88NDU5_CHASR</name>
<gene>
    <name evidence="2" type="ORF">Q5P01_006982</name>
</gene>
<dbReference type="EMBL" id="JAUPFM010000004">
    <property type="protein sequence ID" value="KAK2854321.1"/>
    <property type="molecule type" value="Genomic_DNA"/>
</dbReference>
<proteinExistence type="predicted"/>